<dbReference type="RefSeq" id="WP_101692766.1">
    <property type="nucleotide sequence ID" value="NZ_JACOPR010000004.1"/>
</dbReference>
<dbReference type="EMBL" id="JACOPR010000004">
    <property type="protein sequence ID" value="MBC5730855.1"/>
    <property type="molecule type" value="Genomic_DNA"/>
</dbReference>
<evidence type="ECO:0000313" key="2">
    <source>
        <dbReference type="Proteomes" id="UP000660021"/>
    </source>
</evidence>
<dbReference type="Proteomes" id="UP000660021">
    <property type="component" value="Unassembled WGS sequence"/>
</dbReference>
<evidence type="ECO:0008006" key="3">
    <source>
        <dbReference type="Google" id="ProtNLM"/>
    </source>
</evidence>
<proteinExistence type="predicted"/>
<name>A0ABR7HTK6_9FIRM</name>
<reference evidence="1 2" key="1">
    <citation type="submission" date="2020-08" db="EMBL/GenBank/DDBJ databases">
        <title>Genome public.</title>
        <authorList>
            <person name="Liu C."/>
            <person name="Sun Q."/>
        </authorList>
    </citation>
    <scope>NUCLEOTIDE SEQUENCE [LARGE SCALE GENOMIC DNA]</scope>
    <source>
        <strain evidence="1 2">New-38</strain>
    </source>
</reference>
<sequence length="279" mass="32085">MGTWDTSLYGGDLPLDIKDEYYEQLYEGHTPEEAAALVWKELQLSEEDLPVFRLILADIQWKLGQMTEDTLRNALEILDSGAAMAEWEGADESDRRSRERVLERLRKKLESPQGPRKTVKRPKPKKFKYKIGDIIAVRFVPELVEGKPELEVYCNKYFMVQVVGYSNKQTSCSRYPTFEQCGALVLLDWMGDTMPDMEAFEAAPMLDLKKALYWFDRSFFIAGMYRTKDVQCTVIGHAEVKFSQDVPECAGPNSVHWNWNSIVLDIARAYMAQHSMGNN</sequence>
<keyword evidence="2" id="KW-1185">Reference proteome</keyword>
<comment type="caution">
    <text evidence="1">The sequence shown here is derived from an EMBL/GenBank/DDBJ whole genome shotgun (WGS) entry which is preliminary data.</text>
</comment>
<gene>
    <name evidence="1" type="ORF">H8S34_08430</name>
</gene>
<accession>A0ABR7HTK6</accession>
<evidence type="ECO:0000313" key="1">
    <source>
        <dbReference type="EMBL" id="MBC5730855.1"/>
    </source>
</evidence>
<organism evidence="1 2">
    <name type="scientific">Pseudoflavonifractor hominis</name>
    <dbReference type="NCBI Taxonomy" id="2763059"/>
    <lineage>
        <taxon>Bacteria</taxon>
        <taxon>Bacillati</taxon>
        <taxon>Bacillota</taxon>
        <taxon>Clostridia</taxon>
        <taxon>Eubacteriales</taxon>
        <taxon>Oscillospiraceae</taxon>
        <taxon>Pseudoflavonifractor</taxon>
    </lineage>
</organism>
<protein>
    <recommendedName>
        <fullName evidence="3">DUF4240 domain-containing protein</fullName>
    </recommendedName>
</protein>